<keyword evidence="2" id="KW-1185">Reference proteome</keyword>
<reference evidence="1 2" key="1">
    <citation type="journal article" date="2021" name="Commun. Biol.">
        <title>The genome of Shorea leprosula (Dipterocarpaceae) highlights the ecological relevance of drought in aseasonal tropical rainforests.</title>
        <authorList>
            <person name="Ng K.K.S."/>
            <person name="Kobayashi M.J."/>
            <person name="Fawcett J.A."/>
            <person name="Hatakeyama M."/>
            <person name="Paape T."/>
            <person name="Ng C.H."/>
            <person name="Ang C.C."/>
            <person name="Tnah L.H."/>
            <person name="Lee C.T."/>
            <person name="Nishiyama T."/>
            <person name="Sese J."/>
            <person name="O'Brien M.J."/>
            <person name="Copetti D."/>
            <person name="Mohd Noor M.I."/>
            <person name="Ong R.C."/>
            <person name="Putra M."/>
            <person name="Sireger I.Z."/>
            <person name="Indrioko S."/>
            <person name="Kosugi Y."/>
            <person name="Izuno A."/>
            <person name="Isagi Y."/>
            <person name="Lee S.L."/>
            <person name="Shimizu K.K."/>
        </authorList>
    </citation>
    <scope>NUCLEOTIDE SEQUENCE [LARGE SCALE GENOMIC DNA]</scope>
    <source>
        <strain evidence="1">214</strain>
    </source>
</reference>
<comment type="caution">
    <text evidence="1">The sequence shown here is derived from an EMBL/GenBank/DDBJ whole genome shotgun (WGS) entry which is preliminary data.</text>
</comment>
<gene>
    <name evidence="1" type="ORF">SLEP1_g58394</name>
</gene>
<accession>A0AAV5MQ76</accession>
<evidence type="ECO:0000313" key="2">
    <source>
        <dbReference type="Proteomes" id="UP001054252"/>
    </source>
</evidence>
<dbReference type="EMBL" id="BPVZ01000537">
    <property type="protein sequence ID" value="GKV51769.1"/>
    <property type="molecule type" value="Genomic_DNA"/>
</dbReference>
<evidence type="ECO:0000313" key="1">
    <source>
        <dbReference type="EMBL" id="GKV51769.1"/>
    </source>
</evidence>
<organism evidence="1 2">
    <name type="scientific">Rubroshorea leprosula</name>
    <dbReference type="NCBI Taxonomy" id="152421"/>
    <lineage>
        <taxon>Eukaryota</taxon>
        <taxon>Viridiplantae</taxon>
        <taxon>Streptophyta</taxon>
        <taxon>Embryophyta</taxon>
        <taxon>Tracheophyta</taxon>
        <taxon>Spermatophyta</taxon>
        <taxon>Magnoliopsida</taxon>
        <taxon>eudicotyledons</taxon>
        <taxon>Gunneridae</taxon>
        <taxon>Pentapetalae</taxon>
        <taxon>rosids</taxon>
        <taxon>malvids</taxon>
        <taxon>Malvales</taxon>
        <taxon>Dipterocarpaceae</taxon>
        <taxon>Rubroshorea</taxon>
    </lineage>
</organism>
<dbReference type="AlphaFoldDB" id="A0AAV5MQ76"/>
<name>A0AAV5MQ76_9ROSI</name>
<proteinExistence type="predicted"/>
<sequence>MFACIIHCNALMFLQVAIHRRSILAILILILQVIPESKNCCRGRYYAWVVVY</sequence>
<dbReference type="Proteomes" id="UP001054252">
    <property type="component" value="Unassembled WGS sequence"/>
</dbReference>
<protein>
    <submittedName>
        <fullName evidence="1">Uncharacterized protein</fullName>
    </submittedName>
</protein>